<feature type="transmembrane region" description="Helical" evidence="6">
    <location>
        <begin position="81"/>
        <end position="114"/>
    </location>
</feature>
<dbReference type="InterPro" id="IPR000292">
    <property type="entry name" value="For/NO2_transpt"/>
</dbReference>
<keyword evidence="8" id="KW-1185">Reference proteome</keyword>
<gene>
    <name evidence="7" type="ORF">KSU1_C0081</name>
</gene>
<keyword evidence="4 6" id="KW-0472">Membrane</keyword>
<dbReference type="GO" id="GO:0005886">
    <property type="term" value="C:plasma membrane"/>
    <property type="evidence" value="ECO:0007669"/>
    <property type="project" value="TreeGrafter"/>
</dbReference>
<evidence type="ECO:0000256" key="6">
    <source>
        <dbReference type="SAM" id="Phobius"/>
    </source>
</evidence>
<evidence type="ECO:0000313" key="8">
    <source>
        <dbReference type="Proteomes" id="UP000002985"/>
    </source>
</evidence>
<dbReference type="OrthoDB" id="245753at2"/>
<feature type="transmembrane region" description="Helical" evidence="6">
    <location>
        <begin position="48"/>
        <end position="69"/>
    </location>
</feature>
<feature type="transmembrane region" description="Helical" evidence="6">
    <location>
        <begin position="336"/>
        <end position="356"/>
    </location>
</feature>
<dbReference type="GO" id="GO:0015499">
    <property type="term" value="F:formate transmembrane transporter activity"/>
    <property type="evidence" value="ECO:0007669"/>
    <property type="project" value="TreeGrafter"/>
</dbReference>
<dbReference type="EMBL" id="BAFH01000003">
    <property type="protein sequence ID" value="GAB61677.1"/>
    <property type="molecule type" value="Genomic_DNA"/>
</dbReference>
<feature type="transmembrane region" description="Helical" evidence="6">
    <location>
        <begin position="126"/>
        <end position="151"/>
    </location>
</feature>
<evidence type="ECO:0000256" key="5">
    <source>
        <dbReference type="ARBA" id="ARBA00049660"/>
    </source>
</evidence>
<name>I3IIY2_9BACT</name>
<accession>I3IIY2</accession>
<dbReference type="Proteomes" id="UP000002985">
    <property type="component" value="Unassembled WGS sequence"/>
</dbReference>
<dbReference type="eggNOG" id="COG2116">
    <property type="taxonomic scope" value="Bacteria"/>
</dbReference>
<dbReference type="InterPro" id="IPR023271">
    <property type="entry name" value="Aquaporin-like"/>
</dbReference>
<evidence type="ECO:0000256" key="1">
    <source>
        <dbReference type="ARBA" id="ARBA00004141"/>
    </source>
</evidence>
<dbReference type="STRING" id="247490.KSU1_C0081"/>
<feature type="transmembrane region" description="Helical" evidence="6">
    <location>
        <begin position="438"/>
        <end position="457"/>
    </location>
</feature>
<evidence type="ECO:0000256" key="2">
    <source>
        <dbReference type="ARBA" id="ARBA00022692"/>
    </source>
</evidence>
<keyword evidence="2 6" id="KW-0812">Transmembrane</keyword>
<evidence type="ECO:0000313" key="7">
    <source>
        <dbReference type="EMBL" id="GAB61677.1"/>
    </source>
</evidence>
<evidence type="ECO:0000256" key="3">
    <source>
        <dbReference type="ARBA" id="ARBA00022989"/>
    </source>
</evidence>
<evidence type="ECO:0000256" key="4">
    <source>
        <dbReference type="ARBA" id="ARBA00023136"/>
    </source>
</evidence>
<feature type="transmembrane region" description="Helical" evidence="6">
    <location>
        <begin position="310"/>
        <end position="330"/>
    </location>
</feature>
<sequence>MPDTWDGTGKQKYIIPVLEIDTYGSVEMTNRVGLVGVTKSSLDTLTTLVLSILAGVFMALGAQLFILVTHTATSNYGINQLVGGVAFTLAMVLIVITGAELFAGNCLVAMSFMARKISGKAFTRNMVITFLGNFIGALAVVLCLYTSGQWMMNNHLLGAKIVLTANDKVNIPFGVVFARGMMGNALLCLGVWMCYCGKSNLDKILSLLWPTSCLMACGFEHCVVNMWLIPMGIILKENRAVLAAAEKIHGGIPDLSNLTPCKGKRKMAENNIPESTQTIDRDVAYSPSQTASVVENKAVIRAGLTVTQTLVLSILAGIYVAMGAQFATFVTSDSALHAGFTSFITGIVFSLGLILVEVAGSELFTGNNLNIVGYLSKKIMTRELFRIWTLVYVGNFIGGLMMVYWMYTAHQWEFFHCMTGAKALLIAHKKVNLSFEEALARGTLCNALVCLNVWLCYSSRSVADKVISTLFAIGGFVASGFEHCVANMYFIPMGVILRKHPDVVAVAERMAGKTLDLSQLTWKGFFINNLLPVTLGNLIGGVILIGAVFWFLYLRPHMRYLSFSSEKEFSTDSE</sequence>
<comment type="caution">
    <text evidence="7">The sequence shown here is derived from an EMBL/GenBank/DDBJ whole genome shotgun (WGS) entry which is preliminary data.</text>
</comment>
<organism evidence="7 8">
    <name type="scientific">Candidatus Jettenia caeni</name>
    <dbReference type="NCBI Taxonomy" id="247490"/>
    <lineage>
        <taxon>Bacteria</taxon>
        <taxon>Pseudomonadati</taxon>
        <taxon>Planctomycetota</taxon>
        <taxon>Candidatus Brocadiia</taxon>
        <taxon>Candidatus Brocadiales</taxon>
        <taxon>Candidatus Brocadiaceae</taxon>
        <taxon>Candidatus Jettenia</taxon>
    </lineage>
</organism>
<feature type="transmembrane region" description="Helical" evidence="6">
    <location>
        <begin position="387"/>
        <end position="407"/>
    </location>
</feature>
<comment type="subcellular location">
    <subcellularLocation>
        <location evidence="1">Membrane</location>
        <topology evidence="1">Multi-pass membrane protein</topology>
    </subcellularLocation>
</comment>
<protein>
    <submittedName>
        <fullName evidence="7">Putative formate transporter</fullName>
    </submittedName>
</protein>
<feature type="transmembrane region" description="Helical" evidence="6">
    <location>
        <begin position="469"/>
        <end position="491"/>
    </location>
</feature>
<reference evidence="7 8" key="1">
    <citation type="journal article" date="2012" name="FEBS Lett.">
        <title>Anammox organism KSU-1 expresses a NirK-type copper-containing nitrite reductase instead of a NirS-type with cytochrome cd1.</title>
        <authorList>
            <person name="Hira D."/>
            <person name="Toh H."/>
            <person name="Migita C.T."/>
            <person name="Okubo H."/>
            <person name="Nishiyama T."/>
            <person name="Hattori M."/>
            <person name="Furukawa K."/>
            <person name="Fujii T."/>
        </authorList>
    </citation>
    <scope>NUCLEOTIDE SEQUENCE [LARGE SCALE GENOMIC DNA]</scope>
</reference>
<feature type="transmembrane region" description="Helical" evidence="6">
    <location>
        <begin position="171"/>
        <end position="195"/>
    </location>
</feature>
<dbReference type="Gene3D" id="1.20.1080.10">
    <property type="entry name" value="Glycerol uptake facilitator protein"/>
    <property type="match status" value="2"/>
</dbReference>
<dbReference type="AlphaFoldDB" id="I3IIY2"/>
<feature type="transmembrane region" description="Helical" evidence="6">
    <location>
        <begin position="530"/>
        <end position="554"/>
    </location>
</feature>
<dbReference type="PANTHER" id="PTHR30520:SF6">
    <property type="entry name" value="FORMATE_NITRATE FAMILY TRANSPORTER (EUROFUNG)"/>
    <property type="match status" value="1"/>
</dbReference>
<dbReference type="Pfam" id="PF01226">
    <property type="entry name" value="Form_Nir_trans"/>
    <property type="match status" value="2"/>
</dbReference>
<keyword evidence="3 6" id="KW-1133">Transmembrane helix</keyword>
<proteinExistence type="inferred from homology"/>
<comment type="similarity">
    <text evidence="5">Belongs to the FNT transporter (TC 1.A.16) family.</text>
</comment>
<dbReference type="PANTHER" id="PTHR30520">
    <property type="entry name" value="FORMATE TRANSPORTER-RELATED"/>
    <property type="match status" value="1"/>
</dbReference>